<dbReference type="RefSeq" id="WP_053224615.1">
    <property type="nucleotide sequence ID" value="NZ_JSVA01000018.1"/>
</dbReference>
<name>A0A0L8AH33_9BACT</name>
<dbReference type="InterPro" id="IPR029063">
    <property type="entry name" value="SAM-dependent_MTases_sf"/>
</dbReference>
<dbReference type="NCBIfam" id="NF038099">
    <property type="entry name" value="AsSugarArsM"/>
    <property type="match status" value="1"/>
</dbReference>
<accession>A0A0L8AH33</accession>
<comment type="caution">
    <text evidence="4">The sequence shown here is derived from an EMBL/GenBank/DDBJ whole genome shotgun (WGS) entry which is preliminary data.</text>
</comment>
<keyword evidence="5" id="KW-1185">Reference proteome</keyword>
<dbReference type="Pfam" id="PF08241">
    <property type="entry name" value="Methyltransf_11"/>
    <property type="match status" value="1"/>
</dbReference>
<dbReference type="CDD" id="cd02440">
    <property type="entry name" value="AdoMet_MTases"/>
    <property type="match status" value="1"/>
</dbReference>
<protein>
    <submittedName>
        <fullName evidence="4">Methyltransferase type 11</fullName>
    </submittedName>
</protein>
<dbReference type="Gene3D" id="3.40.50.150">
    <property type="entry name" value="Vaccinia Virus protein VP39"/>
    <property type="match status" value="1"/>
</dbReference>
<dbReference type="EMBL" id="JSVA01000018">
    <property type="protein sequence ID" value="KOF01713.1"/>
    <property type="molecule type" value="Genomic_DNA"/>
</dbReference>
<dbReference type="AlphaFoldDB" id="A0A0L8AH33"/>
<dbReference type="SUPFAM" id="SSF53335">
    <property type="entry name" value="S-adenosyl-L-methionine-dependent methyltransferases"/>
    <property type="match status" value="1"/>
</dbReference>
<dbReference type="OrthoDB" id="9770553at2"/>
<dbReference type="GO" id="GO:0008757">
    <property type="term" value="F:S-adenosylmethionine-dependent methyltransferase activity"/>
    <property type="evidence" value="ECO:0007669"/>
    <property type="project" value="InterPro"/>
</dbReference>
<dbReference type="GO" id="GO:0032259">
    <property type="term" value="P:methylation"/>
    <property type="evidence" value="ECO:0007669"/>
    <property type="project" value="UniProtKB-KW"/>
</dbReference>
<dbReference type="Proteomes" id="UP000036908">
    <property type="component" value="Unassembled WGS sequence"/>
</dbReference>
<evidence type="ECO:0000256" key="1">
    <source>
        <dbReference type="ARBA" id="ARBA00022679"/>
    </source>
</evidence>
<keyword evidence="1 4" id="KW-0808">Transferase</keyword>
<sequence length="323" mass="35815">MSNYLETTKDIYKAAAETPDVGLCCTTTPVWSFPGLEIPKIMLEMNYGCGSTVHPRDLINSPKILYVGVGGGMELLQFSYFSRQKAGVIGVDVVDEMLDACKKNIKEAELTNDWLDASFIDVRQGDALNLPIEDASIDVAAQNCLFNIFHEEDLKKALQEMYRVLKPHGRLVLSDPIAEQTMPENLKNDDRLRGLCLSGSLPLKDYIKMITDVGFGTVEIRAKRPYRILHPNQYDTAEPIFIESVEVCAIKDPMPADGPCVFTGRTAIYYGTETHFDDHGGHILLQNQPLSVCDKTAGNLEALNDSNIWVSPSTYFYDGGGCC</sequence>
<evidence type="ECO:0000256" key="2">
    <source>
        <dbReference type="ARBA" id="ARBA00022691"/>
    </source>
</evidence>
<dbReference type="PANTHER" id="PTHR43675">
    <property type="entry name" value="ARSENITE METHYLTRANSFERASE"/>
    <property type="match status" value="1"/>
</dbReference>
<evidence type="ECO:0000313" key="4">
    <source>
        <dbReference type="EMBL" id="KOF01713.1"/>
    </source>
</evidence>
<dbReference type="InterPro" id="IPR013216">
    <property type="entry name" value="Methyltransf_11"/>
</dbReference>
<evidence type="ECO:0000259" key="3">
    <source>
        <dbReference type="Pfam" id="PF08241"/>
    </source>
</evidence>
<keyword evidence="4" id="KW-0489">Methyltransferase</keyword>
<keyword evidence="2" id="KW-0949">S-adenosyl-L-methionine</keyword>
<organism evidence="4 5">
    <name type="scientific">Roseivirga seohaensis subsp. aquiponti</name>
    <dbReference type="NCBI Taxonomy" id="1566026"/>
    <lineage>
        <taxon>Bacteria</taxon>
        <taxon>Pseudomonadati</taxon>
        <taxon>Bacteroidota</taxon>
        <taxon>Cytophagia</taxon>
        <taxon>Cytophagales</taxon>
        <taxon>Roseivirgaceae</taxon>
        <taxon>Roseivirga</taxon>
    </lineage>
</organism>
<proteinExistence type="predicted"/>
<evidence type="ECO:0000313" key="5">
    <source>
        <dbReference type="Proteomes" id="UP000036908"/>
    </source>
</evidence>
<feature type="domain" description="Methyltransferase type 11" evidence="3">
    <location>
        <begin position="65"/>
        <end position="173"/>
    </location>
</feature>
<gene>
    <name evidence="4" type="ORF">OB69_15280</name>
</gene>
<dbReference type="InterPro" id="IPR026669">
    <property type="entry name" value="Arsenite_MeTrfase-like"/>
</dbReference>
<dbReference type="PANTHER" id="PTHR43675:SF8">
    <property type="entry name" value="ARSENITE METHYLTRANSFERASE"/>
    <property type="match status" value="1"/>
</dbReference>
<reference evidence="5" key="1">
    <citation type="submission" date="2014-11" db="EMBL/GenBank/DDBJ databases">
        <title>Genome sequencing of Roseivirga sp. D-25.</title>
        <authorList>
            <person name="Selvaratnam C."/>
            <person name="Thevarajoo S."/>
            <person name="Goh K.M."/>
            <person name="Eee R."/>
            <person name="Chan K.-G."/>
            <person name="Chong C.S."/>
        </authorList>
    </citation>
    <scope>NUCLEOTIDE SEQUENCE [LARGE SCALE GENOMIC DNA]</scope>
    <source>
        <strain evidence="5">D-25</strain>
    </source>
</reference>
<dbReference type="PATRIC" id="fig|1566026.4.peg.1374"/>